<gene>
    <name evidence="2" type="ORF">JBF11_02765</name>
</gene>
<dbReference type="EMBL" id="CP065938">
    <property type="protein sequence ID" value="UWX06254.1"/>
    <property type="molecule type" value="Genomic_DNA"/>
</dbReference>
<name>A0ABY5Y243_9BACT</name>
<protein>
    <recommendedName>
        <fullName evidence="4">ATP synthase F0 subunit 8</fullName>
    </recommendedName>
</protein>
<keyword evidence="1" id="KW-1133">Transmembrane helix</keyword>
<evidence type="ECO:0008006" key="4">
    <source>
        <dbReference type="Google" id="ProtNLM"/>
    </source>
</evidence>
<organism evidence="2 3">
    <name type="scientific">Taurinivorans muris</name>
    <dbReference type="NCBI Taxonomy" id="2787751"/>
    <lineage>
        <taxon>Bacteria</taxon>
        <taxon>Pseudomonadati</taxon>
        <taxon>Thermodesulfobacteriota</taxon>
        <taxon>Desulfovibrionia</taxon>
        <taxon>Desulfovibrionales</taxon>
        <taxon>Desulfovibrionaceae</taxon>
        <taxon>Taurinivorans</taxon>
    </lineage>
</organism>
<dbReference type="Proteomes" id="UP001058120">
    <property type="component" value="Chromosome"/>
</dbReference>
<sequence length="63" mass="7058">MENLMLFFIILAVSSTFIALCSLIAPRCTAFFMKKPTTGKALAFWFVLSLISSCMVAYLRTQV</sequence>
<evidence type="ECO:0000256" key="1">
    <source>
        <dbReference type="SAM" id="Phobius"/>
    </source>
</evidence>
<feature type="transmembrane region" description="Helical" evidence="1">
    <location>
        <begin position="41"/>
        <end position="59"/>
    </location>
</feature>
<keyword evidence="3" id="KW-1185">Reference proteome</keyword>
<proteinExistence type="predicted"/>
<feature type="transmembrane region" description="Helical" evidence="1">
    <location>
        <begin position="6"/>
        <end position="29"/>
    </location>
</feature>
<evidence type="ECO:0000313" key="3">
    <source>
        <dbReference type="Proteomes" id="UP001058120"/>
    </source>
</evidence>
<reference evidence="2" key="1">
    <citation type="submission" date="2020-12" db="EMBL/GenBank/DDBJ databases">
        <title>Taurinivorans muris gen. nov., sp. nov., fundamental and realized metabolic niche of a ubiquitous sulfidogenic bacterium in the murine intestine.</title>
        <authorList>
            <person name="Ye H."/>
            <person name="Hanson B.T."/>
            <person name="Loy A."/>
        </authorList>
    </citation>
    <scope>NUCLEOTIDE SEQUENCE</scope>
    <source>
        <strain evidence="2">LT0009</strain>
    </source>
</reference>
<keyword evidence="1" id="KW-0812">Transmembrane</keyword>
<dbReference type="RefSeq" id="WP_334315857.1">
    <property type="nucleotide sequence ID" value="NZ_CP065938.1"/>
</dbReference>
<evidence type="ECO:0000313" key="2">
    <source>
        <dbReference type="EMBL" id="UWX06254.1"/>
    </source>
</evidence>
<accession>A0ABY5Y243</accession>
<keyword evidence="1" id="KW-0472">Membrane</keyword>